<evidence type="ECO:0000313" key="2">
    <source>
        <dbReference type="Proteomes" id="UP000198858"/>
    </source>
</evidence>
<dbReference type="InterPro" id="IPR021866">
    <property type="entry name" value="SpoIIAA-like"/>
</dbReference>
<sequence>MPVSFELAGNVIGVMVDKDISKDYLDEIHAIIEKKLKEHDSINLFCEIMPDNSVPLKFMLENLKFKFDHSDQIQKLAMVTNLAWVRAIMDVDNFFVSTEMKSFELKDRLEAIQWISH</sequence>
<proteinExistence type="predicted"/>
<evidence type="ECO:0000313" key="1">
    <source>
        <dbReference type="EMBL" id="SDS00361.1"/>
    </source>
</evidence>
<organism evidence="1 2">
    <name type="scientific">Christiangramia echinicola</name>
    <dbReference type="NCBI Taxonomy" id="279359"/>
    <lineage>
        <taxon>Bacteria</taxon>
        <taxon>Pseudomonadati</taxon>
        <taxon>Bacteroidota</taxon>
        <taxon>Flavobacteriia</taxon>
        <taxon>Flavobacteriales</taxon>
        <taxon>Flavobacteriaceae</taxon>
        <taxon>Christiangramia</taxon>
    </lineage>
</organism>
<dbReference type="Gene3D" id="3.40.50.10600">
    <property type="entry name" value="SpoIIaa-like domains"/>
    <property type="match status" value="1"/>
</dbReference>
<dbReference type="SUPFAM" id="SSF52091">
    <property type="entry name" value="SpoIIaa-like"/>
    <property type="match status" value="1"/>
</dbReference>
<gene>
    <name evidence="1" type="ORF">SAMN04488552_1789</name>
</gene>
<dbReference type="STRING" id="1250231.SAMN04488552_1789"/>
<dbReference type="EMBL" id="LT629745">
    <property type="protein sequence ID" value="SDS00361.1"/>
    <property type="molecule type" value="Genomic_DNA"/>
</dbReference>
<dbReference type="RefSeq" id="WP_089662093.1">
    <property type="nucleotide sequence ID" value="NZ_LT629745.1"/>
</dbReference>
<dbReference type="InterPro" id="IPR038396">
    <property type="entry name" value="SpoIIAA-like_sf"/>
</dbReference>
<dbReference type="Pfam" id="PF11964">
    <property type="entry name" value="SpoIIAA-like"/>
    <property type="match status" value="1"/>
</dbReference>
<accession>A0A1H1NMT3</accession>
<keyword evidence="2" id="KW-1185">Reference proteome</keyword>
<protein>
    <submittedName>
        <fullName evidence="1">SpoIIAA-like</fullName>
    </submittedName>
</protein>
<dbReference type="AlphaFoldDB" id="A0A1H1NMT3"/>
<reference evidence="1 2" key="1">
    <citation type="submission" date="2016-10" db="EMBL/GenBank/DDBJ databases">
        <authorList>
            <person name="Varghese N."/>
            <person name="Submissions S."/>
        </authorList>
    </citation>
    <scope>NUCLEOTIDE SEQUENCE [LARGE SCALE GENOMIC DNA]</scope>
    <source>
        <strain evidence="1 2">Mar_2010_102</strain>
    </source>
</reference>
<name>A0A1H1NMT3_9FLAO</name>
<dbReference type="Proteomes" id="UP000198858">
    <property type="component" value="Chromosome I"/>
</dbReference>
<dbReference type="InterPro" id="IPR036513">
    <property type="entry name" value="STAS_dom_sf"/>
</dbReference>